<keyword evidence="3" id="KW-1185">Reference proteome</keyword>
<feature type="transmembrane region" description="Helical" evidence="1">
    <location>
        <begin position="64"/>
        <end position="85"/>
    </location>
</feature>
<sequence>MNSQALAMTARFCSVIAFLLGVLIWAEGASDLVLNFHMIAGGIFLAALWMLSRRLLRAKPLISAAGFILIPFVVLAGIAPVFLLIDGRVTGAAHLVLAVAAIGVAEMAAKRLKVAA</sequence>
<feature type="transmembrane region" description="Helical" evidence="1">
    <location>
        <begin position="91"/>
        <end position="109"/>
    </location>
</feature>
<name>A0A1G5N219_AFIMA</name>
<organism evidence="2 3">
    <name type="scientific">Afifella marina DSM 2698</name>
    <dbReference type="NCBI Taxonomy" id="1120955"/>
    <lineage>
        <taxon>Bacteria</taxon>
        <taxon>Pseudomonadati</taxon>
        <taxon>Pseudomonadota</taxon>
        <taxon>Alphaproteobacteria</taxon>
        <taxon>Hyphomicrobiales</taxon>
        <taxon>Afifellaceae</taxon>
        <taxon>Afifella</taxon>
    </lineage>
</organism>
<reference evidence="2 3" key="1">
    <citation type="submission" date="2016-10" db="EMBL/GenBank/DDBJ databases">
        <authorList>
            <person name="de Groot N.N."/>
        </authorList>
    </citation>
    <scope>NUCLEOTIDE SEQUENCE [LARGE SCALE GENOMIC DNA]</scope>
    <source>
        <strain evidence="2 3">DSM 2698</strain>
    </source>
</reference>
<keyword evidence="1" id="KW-1133">Transmembrane helix</keyword>
<evidence type="ECO:0000256" key="1">
    <source>
        <dbReference type="SAM" id="Phobius"/>
    </source>
</evidence>
<feature type="transmembrane region" description="Helical" evidence="1">
    <location>
        <begin position="7"/>
        <end position="26"/>
    </location>
</feature>
<evidence type="ECO:0000313" key="2">
    <source>
        <dbReference type="EMBL" id="SCZ30720.1"/>
    </source>
</evidence>
<proteinExistence type="predicted"/>
<evidence type="ECO:0000313" key="3">
    <source>
        <dbReference type="Proteomes" id="UP000199347"/>
    </source>
</evidence>
<gene>
    <name evidence="2" type="ORF">SAMN03080610_01286</name>
</gene>
<dbReference type="EMBL" id="FMVW01000002">
    <property type="protein sequence ID" value="SCZ30720.1"/>
    <property type="molecule type" value="Genomic_DNA"/>
</dbReference>
<dbReference type="AlphaFoldDB" id="A0A1G5N219"/>
<keyword evidence="1" id="KW-0812">Transmembrane</keyword>
<accession>A0A1G5N219</accession>
<dbReference type="Proteomes" id="UP000199347">
    <property type="component" value="Unassembled WGS sequence"/>
</dbReference>
<dbReference type="STRING" id="1120955.SAMN03080610_01286"/>
<keyword evidence="1" id="KW-0472">Membrane</keyword>
<protein>
    <submittedName>
        <fullName evidence="2">Uncharacterized protein</fullName>
    </submittedName>
</protein>
<feature type="transmembrane region" description="Helical" evidence="1">
    <location>
        <begin position="32"/>
        <end position="52"/>
    </location>
</feature>